<feature type="compositionally biased region" description="Low complexity" evidence="6">
    <location>
        <begin position="357"/>
        <end position="368"/>
    </location>
</feature>
<keyword evidence="2" id="KW-0479">Metal-binding</keyword>
<dbReference type="GO" id="GO:0090307">
    <property type="term" value="P:mitotic spindle assembly"/>
    <property type="evidence" value="ECO:0007669"/>
    <property type="project" value="TreeGrafter"/>
</dbReference>
<dbReference type="Proteomes" id="UP000824540">
    <property type="component" value="Unassembled WGS sequence"/>
</dbReference>
<dbReference type="SMART" id="SM00355">
    <property type="entry name" value="ZnF_C2H2"/>
    <property type="match status" value="2"/>
</dbReference>
<evidence type="ECO:0000256" key="2">
    <source>
        <dbReference type="ARBA" id="ARBA00022723"/>
    </source>
</evidence>
<feature type="compositionally biased region" description="Low complexity" evidence="6">
    <location>
        <begin position="274"/>
        <end position="286"/>
    </location>
</feature>
<protein>
    <recommendedName>
        <fullName evidence="7">C2H2-type domain-containing protein</fullName>
    </recommendedName>
</protein>
<feature type="compositionally biased region" description="Polar residues" evidence="6">
    <location>
        <begin position="294"/>
        <end position="305"/>
    </location>
</feature>
<accession>A0A8T2P2N5</accession>
<dbReference type="PRINTS" id="PR01217">
    <property type="entry name" value="PRICHEXTENSN"/>
</dbReference>
<dbReference type="CDD" id="cd20908">
    <property type="entry name" value="SUF4-like"/>
    <property type="match status" value="1"/>
</dbReference>
<name>A0A8T2P2N5_9TELE</name>
<dbReference type="GO" id="GO:0008608">
    <property type="term" value="P:attachment of spindle microtubules to kinetochore"/>
    <property type="evidence" value="ECO:0007669"/>
    <property type="project" value="TreeGrafter"/>
</dbReference>
<comment type="subcellular location">
    <subcellularLocation>
        <location evidence="1">Nucleus</location>
    </subcellularLocation>
</comment>
<feature type="compositionally biased region" description="Acidic residues" evidence="6">
    <location>
        <begin position="114"/>
        <end position="125"/>
    </location>
</feature>
<gene>
    <name evidence="8" type="ORF">JZ751_013279</name>
</gene>
<keyword evidence="5" id="KW-0539">Nucleus</keyword>
<dbReference type="GO" id="GO:0005634">
    <property type="term" value="C:nucleus"/>
    <property type="evidence" value="ECO:0007669"/>
    <property type="project" value="UniProtKB-SubCell"/>
</dbReference>
<dbReference type="GO" id="GO:0000776">
    <property type="term" value="C:kinetochore"/>
    <property type="evidence" value="ECO:0007669"/>
    <property type="project" value="TreeGrafter"/>
</dbReference>
<evidence type="ECO:0000259" key="7">
    <source>
        <dbReference type="PROSITE" id="PS00028"/>
    </source>
</evidence>
<keyword evidence="4" id="KW-0862">Zinc</keyword>
<evidence type="ECO:0000256" key="1">
    <source>
        <dbReference type="ARBA" id="ARBA00004123"/>
    </source>
</evidence>
<keyword evidence="3" id="KW-0863">Zinc-finger</keyword>
<dbReference type="PANTHER" id="PTHR23215">
    <property type="entry name" value="ZINC FINGER PROTEIN 207"/>
    <property type="match status" value="1"/>
</dbReference>
<dbReference type="AlphaFoldDB" id="A0A8T2P2N5"/>
<evidence type="ECO:0000256" key="6">
    <source>
        <dbReference type="SAM" id="MobiDB-lite"/>
    </source>
</evidence>
<dbReference type="EMBL" id="JAFBMS010000022">
    <property type="protein sequence ID" value="KAG9343892.1"/>
    <property type="molecule type" value="Genomic_DNA"/>
</dbReference>
<feature type="compositionally biased region" description="Basic and acidic residues" evidence="6">
    <location>
        <begin position="86"/>
        <end position="98"/>
    </location>
</feature>
<feature type="compositionally biased region" description="Low complexity" evidence="6">
    <location>
        <begin position="335"/>
        <end position="350"/>
    </location>
</feature>
<proteinExistence type="predicted"/>
<feature type="region of interest" description="Disordered" evidence="6">
    <location>
        <begin position="86"/>
        <end position="156"/>
    </location>
</feature>
<feature type="domain" description="C2H2-type" evidence="7">
    <location>
        <begin position="37"/>
        <end position="58"/>
    </location>
</feature>
<feature type="region of interest" description="Disordered" evidence="6">
    <location>
        <begin position="449"/>
        <end position="514"/>
    </location>
</feature>
<dbReference type="GO" id="GO:0008017">
    <property type="term" value="F:microtubule binding"/>
    <property type="evidence" value="ECO:0007669"/>
    <property type="project" value="TreeGrafter"/>
</dbReference>
<dbReference type="GO" id="GO:1990047">
    <property type="term" value="C:spindle matrix"/>
    <property type="evidence" value="ECO:0007669"/>
    <property type="project" value="TreeGrafter"/>
</dbReference>
<feature type="region of interest" description="Disordered" evidence="6">
    <location>
        <begin position="266"/>
        <end position="368"/>
    </location>
</feature>
<dbReference type="GO" id="GO:0008270">
    <property type="term" value="F:zinc ion binding"/>
    <property type="evidence" value="ECO:0007669"/>
    <property type="project" value="UniProtKB-KW"/>
</dbReference>
<feature type="domain" description="C2H2-type" evidence="7">
    <location>
        <begin position="13"/>
        <end position="34"/>
    </location>
</feature>
<evidence type="ECO:0000313" key="8">
    <source>
        <dbReference type="EMBL" id="KAG9343892.1"/>
    </source>
</evidence>
<keyword evidence="9" id="KW-1185">Reference proteome</keyword>
<dbReference type="OrthoDB" id="1306014at2759"/>
<evidence type="ECO:0000256" key="3">
    <source>
        <dbReference type="ARBA" id="ARBA00022771"/>
    </source>
</evidence>
<feature type="compositionally biased region" description="Pro residues" evidence="6">
    <location>
        <begin position="453"/>
        <end position="468"/>
    </location>
</feature>
<sequence length="514" mass="55039">MGRKKKKQMKPWCWYCNRDFDDEKILIQHQKAKHFKCHICHKKLYTGPGLAIHCMQVHKETIDGVPNAIPGRTDIELEIYGMEGIPEKDMEERRRVLEQKTQAESQKRKQNNQEDSDDYEEDEEAGPSFQQPAAQPQAGYMPPMTQPGIPPVHGAPGMPPANYSGMPPMMPGVPPMLPGVPPMMPGMPPGMMPMGGMMPPGPGMPPMMPGMPPGMPPPVGPRPGMPHMPPVPPVTAPGMINRPAIPTATTPAPQPAVTKPLFPSAGQMGTLVPSTSTNTASPSTDTVPAPSKTLFPSTAQAQQAVASGPVGTDFKPLATPSTASDPPKPTFPAYSQSSTSTATTSNSTVSKPPAAVTSKPATLTTTSATSKLIHPDEDISLEERRAQLPRYQRNIPRTGQAHMAAPPGGPMGGMMPPAQGMPPQHPMHGRSVWRSTPGNGWVFARPRDATLRPGPPHGPALSRRPPPATHGNEAPRNVSGRSILKLNRHTSIAMPMGRAESQCSPPPLYSLRQV</sequence>
<evidence type="ECO:0000256" key="5">
    <source>
        <dbReference type="ARBA" id="ARBA00023242"/>
    </source>
</evidence>
<dbReference type="PANTHER" id="PTHR23215:SF0">
    <property type="entry name" value="BUB3-INTERACTING AND GLEBS MOTIF-CONTAINING PROTEIN ZNF207"/>
    <property type="match status" value="1"/>
</dbReference>
<organism evidence="8 9">
    <name type="scientific">Albula glossodonta</name>
    <name type="common">roundjaw bonefish</name>
    <dbReference type="NCBI Taxonomy" id="121402"/>
    <lineage>
        <taxon>Eukaryota</taxon>
        <taxon>Metazoa</taxon>
        <taxon>Chordata</taxon>
        <taxon>Craniata</taxon>
        <taxon>Vertebrata</taxon>
        <taxon>Euteleostomi</taxon>
        <taxon>Actinopterygii</taxon>
        <taxon>Neopterygii</taxon>
        <taxon>Teleostei</taxon>
        <taxon>Albuliformes</taxon>
        <taxon>Albulidae</taxon>
        <taxon>Albula</taxon>
    </lineage>
</organism>
<dbReference type="InterPro" id="IPR013087">
    <property type="entry name" value="Znf_C2H2_type"/>
</dbReference>
<comment type="caution">
    <text evidence="8">The sequence shown here is derived from an EMBL/GenBank/DDBJ whole genome shotgun (WGS) entry which is preliminary data.</text>
</comment>
<reference evidence="8" key="1">
    <citation type="thesis" date="2021" institute="BYU ScholarsArchive" country="Provo, UT, USA">
        <title>Applications of and Algorithms for Genome Assembly and Genomic Analyses with an Emphasis on Marine Teleosts.</title>
        <authorList>
            <person name="Pickett B.D."/>
        </authorList>
    </citation>
    <scope>NUCLEOTIDE SEQUENCE</scope>
    <source>
        <strain evidence="8">HI-2016</strain>
    </source>
</reference>
<evidence type="ECO:0000313" key="9">
    <source>
        <dbReference type="Proteomes" id="UP000824540"/>
    </source>
</evidence>
<evidence type="ECO:0000256" key="4">
    <source>
        <dbReference type="ARBA" id="ARBA00022833"/>
    </source>
</evidence>
<dbReference type="PROSITE" id="PS00028">
    <property type="entry name" value="ZINC_FINGER_C2H2_1"/>
    <property type="match status" value="2"/>
</dbReference>
<dbReference type="GO" id="GO:0007094">
    <property type="term" value="P:mitotic spindle assembly checkpoint signaling"/>
    <property type="evidence" value="ECO:0007669"/>
    <property type="project" value="TreeGrafter"/>
</dbReference>